<dbReference type="Proteomes" id="UP001065174">
    <property type="component" value="Chromosome"/>
</dbReference>
<sequence>MSLKRKALFITNPISGAGGKINITELIQSNLDSSKFDWSIYETTGRGDATLRAQQAVKESYDLVVAVGGDGTINEVAQGLINTNVCMSILPKGSGNGLANHLNISTQLPQAISQLNHARETWIDTGWFNEQLFLNVAGIGFDAQVAYAFDHHNQRGLFSYIFLSLREFFNFSAPNFTIEADDQRIETKAFIVTIANGSQYGNNAFIAPNANISDGLLDLVIIHPFKPWQLFTFPAKLFARKLKSSSNYQFIKAKKICITSTSSNAQLDGEPYLTSMVSKIEIKPNSLKMLVP</sequence>
<evidence type="ECO:0000256" key="3">
    <source>
        <dbReference type="ARBA" id="ARBA00022679"/>
    </source>
</evidence>
<evidence type="ECO:0000256" key="6">
    <source>
        <dbReference type="ARBA" id="ARBA00022777"/>
    </source>
</evidence>
<dbReference type="InterPro" id="IPR016064">
    <property type="entry name" value="NAD/diacylglycerol_kinase_sf"/>
</dbReference>
<evidence type="ECO:0000256" key="4">
    <source>
        <dbReference type="ARBA" id="ARBA00022723"/>
    </source>
</evidence>
<organism evidence="13 14">
    <name type="scientific">Reichenbachiella agarivorans</name>
    <dbReference type="NCBI Taxonomy" id="2979464"/>
    <lineage>
        <taxon>Bacteria</taxon>
        <taxon>Pseudomonadati</taxon>
        <taxon>Bacteroidota</taxon>
        <taxon>Cytophagia</taxon>
        <taxon>Cytophagales</taxon>
        <taxon>Reichenbachiellaceae</taxon>
        <taxon>Reichenbachiella</taxon>
    </lineage>
</organism>
<dbReference type="SUPFAM" id="SSF111331">
    <property type="entry name" value="NAD kinase/diacylglycerol kinase-like"/>
    <property type="match status" value="1"/>
</dbReference>
<evidence type="ECO:0000256" key="7">
    <source>
        <dbReference type="ARBA" id="ARBA00022840"/>
    </source>
</evidence>
<keyword evidence="3" id="KW-0808">Transferase</keyword>
<keyword evidence="5" id="KW-0547">Nucleotide-binding</keyword>
<reference evidence="13" key="1">
    <citation type="submission" date="2022-09" db="EMBL/GenBank/DDBJ databases">
        <title>Comparative genomics and taxonomic characterization of three novel marine species of genus Reichenbachiella exhibiting antioxidant and polysaccharide degradation activities.</title>
        <authorList>
            <person name="Muhammad N."/>
            <person name="Lee Y.-J."/>
            <person name="Ko J."/>
            <person name="Kim S.-G."/>
        </authorList>
    </citation>
    <scope>NUCLEOTIDE SEQUENCE</scope>
    <source>
        <strain evidence="13">BKB1-1</strain>
    </source>
</reference>
<keyword evidence="14" id="KW-1185">Reference proteome</keyword>
<dbReference type="SMART" id="SM00046">
    <property type="entry name" value="DAGKc"/>
    <property type="match status" value="1"/>
</dbReference>
<keyword evidence="11" id="KW-1208">Phospholipid metabolism</keyword>
<evidence type="ECO:0000256" key="1">
    <source>
        <dbReference type="ARBA" id="ARBA00001946"/>
    </source>
</evidence>
<dbReference type="Pfam" id="PF00781">
    <property type="entry name" value="DAGK_cat"/>
    <property type="match status" value="1"/>
</dbReference>
<keyword evidence="9" id="KW-0443">Lipid metabolism</keyword>
<dbReference type="Gene3D" id="3.40.50.10330">
    <property type="entry name" value="Probable inorganic polyphosphate/atp-NAD kinase, domain 1"/>
    <property type="match status" value="1"/>
</dbReference>
<dbReference type="EMBL" id="CP106679">
    <property type="protein sequence ID" value="UXP32911.1"/>
    <property type="molecule type" value="Genomic_DNA"/>
</dbReference>
<dbReference type="InterPro" id="IPR001206">
    <property type="entry name" value="Diacylglycerol_kinase_cat_dom"/>
</dbReference>
<evidence type="ECO:0000256" key="2">
    <source>
        <dbReference type="ARBA" id="ARBA00022516"/>
    </source>
</evidence>
<proteinExistence type="predicted"/>
<dbReference type="InterPro" id="IPR017438">
    <property type="entry name" value="ATP-NAD_kinase_N"/>
</dbReference>
<dbReference type="PROSITE" id="PS50146">
    <property type="entry name" value="DAGK"/>
    <property type="match status" value="1"/>
</dbReference>
<dbReference type="Pfam" id="PF19279">
    <property type="entry name" value="YegS_C"/>
    <property type="match status" value="1"/>
</dbReference>
<evidence type="ECO:0000313" key="13">
    <source>
        <dbReference type="EMBL" id="UXP32911.1"/>
    </source>
</evidence>
<dbReference type="Gene3D" id="2.60.200.40">
    <property type="match status" value="1"/>
</dbReference>
<dbReference type="PANTHER" id="PTHR12358">
    <property type="entry name" value="SPHINGOSINE KINASE"/>
    <property type="match status" value="1"/>
</dbReference>
<feature type="domain" description="DAGKc" evidence="12">
    <location>
        <begin position="2"/>
        <end position="131"/>
    </location>
</feature>
<evidence type="ECO:0000313" key="14">
    <source>
        <dbReference type="Proteomes" id="UP001065174"/>
    </source>
</evidence>
<dbReference type="NCBIfam" id="TIGR00147">
    <property type="entry name" value="YegS/Rv2252/BmrU family lipid kinase"/>
    <property type="match status" value="1"/>
</dbReference>
<evidence type="ECO:0000256" key="9">
    <source>
        <dbReference type="ARBA" id="ARBA00023098"/>
    </source>
</evidence>
<evidence type="ECO:0000256" key="11">
    <source>
        <dbReference type="ARBA" id="ARBA00023264"/>
    </source>
</evidence>
<comment type="cofactor">
    <cofactor evidence="1">
        <name>Mg(2+)</name>
        <dbReference type="ChEBI" id="CHEBI:18420"/>
    </cofactor>
</comment>
<evidence type="ECO:0000256" key="10">
    <source>
        <dbReference type="ARBA" id="ARBA00023209"/>
    </source>
</evidence>
<keyword evidence="2" id="KW-0444">Lipid biosynthesis</keyword>
<dbReference type="GO" id="GO:0016301">
    <property type="term" value="F:kinase activity"/>
    <property type="evidence" value="ECO:0007669"/>
    <property type="project" value="UniProtKB-KW"/>
</dbReference>
<name>A0ABY6CQX1_9BACT</name>
<protein>
    <submittedName>
        <fullName evidence="13">Diacylglycerol kinase family lipid kinase</fullName>
    </submittedName>
</protein>
<keyword evidence="10" id="KW-0594">Phospholipid biosynthesis</keyword>
<gene>
    <name evidence="13" type="ORF">N6H18_02945</name>
</gene>
<dbReference type="RefSeq" id="WP_262310343.1">
    <property type="nucleotide sequence ID" value="NZ_CP106679.1"/>
</dbReference>
<dbReference type="InterPro" id="IPR050187">
    <property type="entry name" value="Lipid_Phosphate_FormReg"/>
</dbReference>
<accession>A0ABY6CQX1</accession>
<evidence type="ECO:0000256" key="8">
    <source>
        <dbReference type="ARBA" id="ARBA00022842"/>
    </source>
</evidence>
<dbReference type="InterPro" id="IPR005218">
    <property type="entry name" value="Diacylglycerol/lipid_kinase"/>
</dbReference>
<keyword evidence="7" id="KW-0067">ATP-binding</keyword>
<evidence type="ECO:0000256" key="5">
    <source>
        <dbReference type="ARBA" id="ARBA00022741"/>
    </source>
</evidence>
<keyword evidence="4" id="KW-0479">Metal-binding</keyword>
<keyword evidence="6 13" id="KW-0418">Kinase</keyword>
<dbReference type="InterPro" id="IPR045540">
    <property type="entry name" value="YegS/DAGK_C"/>
</dbReference>
<evidence type="ECO:0000259" key="12">
    <source>
        <dbReference type="PROSITE" id="PS50146"/>
    </source>
</evidence>
<dbReference type="PANTHER" id="PTHR12358:SF106">
    <property type="entry name" value="LIPID KINASE YEGS"/>
    <property type="match status" value="1"/>
</dbReference>
<keyword evidence="8" id="KW-0460">Magnesium</keyword>